<keyword evidence="2" id="KW-0804">Transcription</keyword>
<evidence type="ECO:0000256" key="2">
    <source>
        <dbReference type="ARBA" id="ARBA00023163"/>
    </source>
</evidence>
<dbReference type="Proteomes" id="UP000295814">
    <property type="component" value="Unassembled WGS sequence"/>
</dbReference>
<proteinExistence type="predicted"/>
<dbReference type="EMBL" id="SMZJ02000010">
    <property type="protein sequence ID" value="TWO31565.1"/>
    <property type="molecule type" value="Genomic_DNA"/>
</dbReference>
<accession>A0A562YBV7</accession>
<reference evidence="4 5" key="1">
    <citation type="submission" date="2019-03" db="EMBL/GenBank/DDBJ databases">
        <authorList>
            <person name="Zhong Y.L."/>
        </authorList>
    </citation>
    <scope>NUCLEOTIDE SEQUENCE [LARGE SCALE GENOMIC DNA]</scope>
    <source>
        <strain evidence="4 5">W255</strain>
    </source>
</reference>
<feature type="domain" description="HTH deoR-type" evidence="3">
    <location>
        <begin position="11"/>
        <end position="51"/>
    </location>
</feature>
<dbReference type="InterPro" id="IPR001034">
    <property type="entry name" value="DeoR_HTH"/>
</dbReference>
<keyword evidence="1" id="KW-0805">Transcription regulation</keyword>
<protein>
    <submittedName>
        <fullName evidence="4">DeoR family transcriptional regulator</fullName>
    </submittedName>
</protein>
<dbReference type="SUPFAM" id="SSF46785">
    <property type="entry name" value="Winged helix' DNA-binding domain"/>
    <property type="match status" value="1"/>
</dbReference>
<dbReference type="InterPro" id="IPR036388">
    <property type="entry name" value="WH-like_DNA-bd_sf"/>
</dbReference>
<name>A0A562YBV7_9FLAO</name>
<evidence type="ECO:0000313" key="5">
    <source>
        <dbReference type="Proteomes" id="UP000295814"/>
    </source>
</evidence>
<evidence type="ECO:0000256" key="1">
    <source>
        <dbReference type="ARBA" id="ARBA00023015"/>
    </source>
</evidence>
<dbReference type="AlphaFoldDB" id="A0A562YBV7"/>
<reference evidence="4 5" key="2">
    <citation type="submission" date="2019-07" db="EMBL/GenBank/DDBJ databases">
        <title>Seonamhaeicola sp. W255 draft genome.</title>
        <authorList>
            <person name="Zhang X.-Y."/>
            <person name="Zhang R."/>
            <person name="Zhong Y.-L."/>
            <person name="Du Z.-J."/>
        </authorList>
    </citation>
    <scope>NUCLEOTIDE SEQUENCE [LARGE SCALE GENOMIC DNA]</scope>
    <source>
        <strain evidence="4 5">W255</strain>
    </source>
</reference>
<dbReference type="Gene3D" id="1.10.10.10">
    <property type="entry name" value="Winged helix-like DNA-binding domain superfamily/Winged helix DNA-binding domain"/>
    <property type="match status" value="1"/>
</dbReference>
<dbReference type="GO" id="GO:0003700">
    <property type="term" value="F:DNA-binding transcription factor activity"/>
    <property type="evidence" value="ECO:0007669"/>
    <property type="project" value="InterPro"/>
</dbReference>
<comment type="caution">
    <text evidence="4">The sequence shown here is derived from an EMBL/GenBank/DDBJ whole genome shotgun (WGS) entry which is preliminary data.</text>
</comment>
<organism evidence="4 5">
    <name type="scientific">Seonamhaeicola sediminis</name>
    <dbReference type="NCBI Taxonomy" id="2528206"/>
    <lineage>
        <taxon>Bacteria</taxon>
        <taxon>Pseudomonadati</taxon>
        <taxon>Bacteroidota</taxon>
        <taxon>Flavobacteriia</taxon>
        <taxon>Flavobacteriales</taxon>
        <taxon>Flavobacteriaceae</taxon>
    </lineage>
</organism>
<dbReference type="RefSeq" id="WP_133357305.1">
    <property type="nucleotide sequence ID" value="NZ_SMZJ02000010.1"/>
</dbReference>
<dbReference type="InterPro" id="IPR036390">
    <property type="entry name" value="WH_DNA-bd_sf"/>
</dbReference>
<gene>
    <name evidence="4" type="ORF">E1J38_013120</name>
</gene>
<evidence type="ECO:0000259" key="3">
    <source>
        <dbReference type="Pfam" id="PF08220"/>
    </source>
</evidence>
<sequence length="66" mass="8024">MTYSERKEKEKHLLYLIEEKRLIDIEKVANNYGCSVRTIKRMLQNLRNEGKTITYCRKSNKYLLKK</sequence>
<dbReference type="OrthoDB" id="1450282at2"/>
<evidence type="ECO:0000313" key="4">
    <source>
        <dbReference type="EMBL" id="TWO31565.1"/>
    </source>
</evidence>
<dbReference type="Pfam" id="PF08220">
    <property type="entry name" value="HTH_DeoR"/>
    <property type="match status" value="1"/>
</dbReference>
<keyword evidence="5" id="KW-1185">Reference proteome</keyword>